<proteinExistence type="predicted"/>
<keyword evidence="2" id="KW-1185">Reference proteome</keyword>
<name>F0J6L7_ACIMA</name>
<gene>
    <name evidence="1" type="ordered locus">ACMV_32870</name>
</gene>
<dbReference type="Proteomes" id="UP000007100">
    <property type="component" value="Chromosome"/>
</dbReference>
<protein>
    <submittedName>
        <fullName evidence="1">Uncharacterized protein</fullName>
    </submittedName>
</protein>
<evidence type="ECO:0000313" key="2">
    <source>
        <dbReference type="Proteomes" id="UP000007100"/>
    </source>
</evidence>
<evidence type="ECO:0000313" key="1">
    <source>
        <dbReference type="EMBL" id="BAJ82634.1"/>
    </source>
</evidence>
<sequence>MATQADAGAHGGGQGDGGQLDSLRIIFATISVMGLVVLLWCFAAALAPSRSGPAPAPLAPAMMNQLR</sequence>
<accession>F0J6L7</accession>
<organism evidence="1 2">
    <name type="scientific">Acidiphilium multivorum (strain DSM 11245 / JCM 8867 / NBRC 100883 / AIU 301)</name>
    <dbReference type="NCBI Taxonomy" id="926570"/>
    <lineage>
        <taxon>Bacteria</taxon>
        <taxon>Pseudomonadati</taxon>
        <taxon>Pseudomonadota</taxon>
        <taxon>Alphaproteobacteria</taxon>
        <taxon>Acetobacterales</taxon>
        <taxon>Acidocellaceae</taxon>
        <taxon>Acidiphilium</taxon>
    </lineage>
</organism>
<dbReference type="AlphaFoldDB" id="F0J6L7"/>
<dbReference type="HOGENOM" id="CLU_2802626_0_0_5"/>
<dbReference type="KEGG" id="amv:ACMV_32870"/>
<dbReference type="EMBL" id="AP012035">
    <property type="protein sequence ID" value="BAJ82634.1"/>
    <property type="molecule type" value="Genomic_DNA"/>
</dbReference>
<dbReference type="RefSeq" id="WP_013641123.1">
    <property type="nucleotide sequence ID" value="NC_015186.1"/>
</dbReference>
<reference evidence="1 2" key="1">
    <citation type="submission" date="2010-12" db="EMBL/GenBank/DDBJ databases">
        <title>Whole genome sequence of Acidiphilium multivorum AIU301.</title>
        <authorList>
            <person name="Narita-Yamada S."/>
            <person name="Nakamura S."/>
            <person name="Ito N."/>
            <person name="Takarada H."/>
            <person name="Katano Y."/>
            <person name="Nakazawa H."/>
            <person name="Hosoyama A."/>
            <person name="Yamada R."/>
            <person name="Fujita N."/>
        </authorList>
    </citation>
    <scope>NUCLEOTIDE SEQUENCE [LARGE SCALE GENOMIC DNA]</scope>
    <source>
        <strain evidence="2">DSM 11245 / JCM 8867 / AIU301</strain>
    </source>
</reference>